<keyword evidence="3" id="KW-1185">Reference proteome</keyword>
<dbReference type="EMBL" id="CAUM01000093">
    <property type="protein sequence ID" value="CCV06127.1"/>
    <property type="molecule type" value="Genomic_DNA"/>
</dbReference>
<gene>
    <name evidence="2" type="ORF">MESS2_280009</name>
</gene>
<accession>M5EP55</accession>
<organism evidence="2 3">
    <name type="scientific">Mesorhizobium metallidurans STM 2683</name>
    <dbReference type="NCBI Taxonomy" id="1297569"/>
    <lineage>
        <taxon>Bacteria</taxon>
        <taxon>Pseudomonadati</taxon>
        <taxon>Pseudomonadota</taxon>
        <taxon>Alphaproteobacteria</taxon>
        <taxon>Hyphomicrobiales</taxon>
        <taxon>Phyllobacteriaceae</taxon>
        <taxon>Mesorhizobium</taxon>
    </lineage>
</organism>
<comment type="caution">
    <text evidence="2">The sequence shown here is derived from an EMBL/GenBank/DDBJ whole genome shotgun (WGS) entry which is preliminary data.</text>
</comment>
<feature type="compositionally biased region" description="Basic and acidic residues" evidence="1">
    <location>
        <begin position="11"/>
        <end position="23"/>
    </location>
</feature>
<evidence type="ECO:0000256" key="1">
    <source>
        <dbReference type="SAM" id="MobiDB-lite"/>
    </source>
</evidence>
<sequence>MLARRQLRQVTIERPEEPLEHSKAASFALSFRVQSGTNE</sequence>
<evidence type="ECO:0000313" key="3">
    <source>
        <dbReference type="Proteomes" id="UP000012062"/>
    </source>
</evidence>
<dbReference type="STRING" id="1297569.MESS2_280009"/>
<proteinExistence type="predicted"/>
<feature type="region of interest" description="Disordered" evidence="1">
    <location>
        <begin position="1"/>
        <end position="23"/>
    </location>
</feature>
<protein>
    <submittedName>
        <fullName evidence="2">Uncharacterized protein</fullName>
    </submittedName>
</protein>
<evidence type="ECO:0000313" key="2">
    <source>
        <dbReference type="EMBL" id="CCV06127.1"/>
    </source>
</evidence>
<dbReference type="Proteomes" id="UP000012062">
    <property type="component" value="Unassembled WGS sequence"/>
</dbReference>
<dbReference type="AlphaFoldDB" id="M5EP55"/>
<name>M5EP55_9HYPH</name>
<reference evidence="2 3" key="1">
    <citation type="submission" date="2013-02" db="EMBL/GenBank/DDBJ databases">
        <authorList>
            <person name="Genoscope - CEA"/>
        </authorList>
    </citation>
    <scope>NUCLEOTIDE SEQUENCE [LARGE SCALE GENOMIC DNA]</scope>
    <source>
        <strain evidence="2 3">STM 2683</strain>
    </source>
</reference>